<feature type="transmembrane region" description="Helical" evidence="7">
    <location>
        <begin position="649"/>
        <end position="667"/>
    </location>
</feature>
<name>A0ABS4IM10_9BACL</name>
<dbReference type="InterPro" id="IPR050952">
    <property type="entry name" value="TRIM-NHL_E3_ligases"/>
</dbReference>
<dbReference type="Pfam" id="PF04893">
    <property type="entry name" value="Yip1"/>
    <property type="match status" value="1"/>
</dbReference>
<dbReference type="InterPro" id="IPR011042">
    <property type="entry name" value="6-blade_b-propeller_TolB-like"/>
</dbReference>
<comment type="subcellular location">
    <subcellularLocation>
        <location evidence="1">Membrane</location>
        <topology evidence="1">Multi-pass membrane protein</topology>
    </subcellularLocation>
</comment>
<keyword evidence="4 7" id="KW-1133">Transmembrane helix</keyword>
<dbReference type="Gene3D" id="1.25.40.10">
    <property type="entry name" value="Tetratricopeptide repeat domain"/>
    <property type="match status" value="1"/>
</dbReference>
<evidence type="ECO:0000256" key="3">
    <source>
        <dbReference type="ARBA" id="ARBA00022737"/>
    </source>
</evidence>
<dbReference type="Pfam" id="PF01436">
    <property type="entry name" value="NHL"/>
    <property type="match status" value="1"/>
</dbReference>
<keyword evidence="3" id="KW-0677">Repeat</keyword>
<gene>
    <name evidence="9" type="ORF">J2Z66_000200</name>
</gene>
<dbReference type="PROSITE" id="PS51125">
    <property type="entry name" value="NHL"/>
    <property type="match status" value="1"/>
</dbReference>
<feature type="transmembrane region" description="Helical" evidence="7">
    <location>
        <begin position="679"/>
        <end position="700"/>
    </location>
</feature>
<evidence type="ECO:0000313" key="9">
    <source>
        <dbReference type="EMBL" id="MBP1988605.1"/>
    </source>
</evidence>
<dbReference type="PANTHER" id="PTHR24104:SF25">
    <property type="entry name" value="PROTEIN LIN-41"/>
    <property type="match status" value="1"/>
</dbReference>
<evidence type="ECO:0000256" key="6">
    <source>
        <dbReference type="PROSITE-ProRule" id="PRU00504"/>
    </source>
</evidence>
<feature type="repeat" description="NHL" evidence="6">
    <location>
        <begin position="132"/>
        <end position="166"/>
    </location>
</feature>
<evidence type="ECO:0000256" key="2">
    <source>
        <dbReference type="ARBA" id="ARBA00022692"/>
    </source>
</evidence>
<organism evidence="9 10">
    <name type="scientific">Paenibacillus eucommiae</name>
    <dbReference type="NCBI Taxonomy" id="1355755"/>
    <lineage>
        <taxon>Bacteria</taxon>
        <taxon>Bacillati</taxon>
        <taxon>Bacillota</taxon>
        <taxon>Bacilli</taxon>
        <taxon>Bacillales</taxon>
        <taxon>Paenibacillaceae</taxon>
        <taxon>Paenibacillus</taxon>
    </lineage>
</organism>
<evidence type="ECO:0000256" key="7">
    <source>
        <dbReference type="SAM" id="Phobius"/>
    </source>
</evidence>
<dbReference type="Gene3D" id="2.120.10.30">
    <property type="entry name" value="TolB, C-terminal domain"/>
    <property type="match status" value="1"/>
</dbReference>
<dbReference type="Proteomes" id="UP001519287">
    <property type="component" value="Unassembled WGS sequence"/>
</dbReference>
<evidence type="ECO:0000256" key="4">
    <source>
        <dbReference type="ARBA" id="ARBA00022989"/>
    </source>
</evidence>
<protein>
    <submittedName>
        <fullName evidence="9">Tetratricopeptide (TPR) repeat protein</fullName>
    </submittedName>
</protein>
<dbReference type="PANTHER" id="PTHR24104">
    <property type="entry name" value="E3 UBIQUITIN-PROTEIN LIGASE NHLRC1-RELATED"/>
    <property type="match status" value="1"/>
</dbReference>
<sequence length="755" mass="85588">MGREKETRDVSSLQSNSLWKKKSTFQRMIALVLASHILLFFVPGQPAEAVVPYGTTSMNAKGEWIETPHAYIPDQIWRGFKGAEDLFLTNNDDVYVADSGNNRIVQLDENGKIMRAIPHAYKDEADEKSRNPKERLNSPGGVFVADDGTIYVADTNNRRIAVYDKDGQFIKEYGEPKSTLIPSTFIYMPSKIVLDKRGYLYISTKGGYQGLLQLTSEGDFAGFFGANKVTTDWLTAFKRKYYTEEQLKQEQPKLPGAVTNVTVDSRGFLYSVNKDLPSGQLKRLSFGGVDLLNNQNFAPWNPPRNYFSFRDVFVDENEIMTVLEEGKGRIYQYDKYGKMIFRFGNKSNSSQRMGLFKRATSIVVKQDGKILVSDGELGVIQTFKRTQFGELVLLAVSEYTKGKYAESREHWERILELDGLYDRAYQGIAKADFKAGDYAASITNFEKAQDKKGYSNSFWELRMNWLLTYFGIGVTTLLALLVAWILYRLSAARLQRRRSAANAKLQGNPDEDFQGLHLGNPIDNIVHAPAVATARIDPFTGLIHTRTTNRWLISLQRVISIVRYPVNTFTDIVERAQVRFWFAVLLVMVAFMISITGKAAVSYLFTDVVFVRVDLMNEMLYFFLPFLTWVLASYLIGSIMKGEGTLTKVFIVNAYALVPFILFNLPLKLFSNLLTLQEGVIFTFLTTVITVWVLILMFLGTQAVQNYNLKEALGMVSVSLITLGCIWLFGFVLIGLIYQAVDFFIQWGQELVGRV</sequence>
<evidence type="ECO:0000256" key="5">
    <source>
        <dbReference type="ARBA" id="ARBA00023136"/>
    </source>
</evidence>
<feature type="transmembrane region" description="Helical" evidence="7">
    <location>
        <begin position="580"/>
        <end position="599"/>
    </location>
</feature>
<evidence type="ECO:0000259" key="8">
    <source>
        <dbReference type="Pfam" id="PF04893"/>
    </source>
</evidence>
<keyword evidence="5 7" id="KW-0472">Membrane</keyword>
<dbReference type="SUPFAM" id="SSF101898">
    <property type="entry name" value="NHL repeat"/>
    <property type="match status" value="1"/>
</dbReference>
<feature type="domain" description="Yip1" evidence="8">
    <location>
        <begin position="560"/>
        <end position="728"/>
    </location>
</feature>
<comment type="caution">
    <text evidence="9">The sequence shown here is derived from an EMBL/GenBank/DDBJ whole genome shotgun (WGS) entry which is preliminary data.</text>
</comment>
<feature type="transmembrane region" description="Helical" evidence="7">
    <location>
        <begin position="619"/>
        <end position="637"/>
    </location>
</feature>
<feature type="transmembrane region" description="Helical" evidence="7">
    <location>
        <begin position="712"/>
        <end position="738"/>
    </location>
</feature>
<reference evidence="9 10" key="1">
    <citation type="submission" date="2021-03" db="EMBL/GenBank/DDBJ databases">
        <title>Genomic Encyclopedia of Type Strains, Phase IV (KMG-IV): sequencing the most valuable type-strain genomes for metagenomic binning, comparative biology and taxonomic classification.</title>
        <authorList>
            <person name="Goeker M."/>
        </authorList>
    </citation>
    <scope>NUCLEOTIDE SEQUENCE [LARGE SCALE GENOMIC DNA]</scope>
    <source>
        <strain evidence="9 10">DSM 26048</strain>
    </source>
</reference>
<accession>A0ABS4IM10</accession>
<dbReference type="RefSeq" id="WP_209968727.1">
    <property type="nucleotide sequence ID" value="NZ_JAGGLB010000001.1"/>
</dbReference>
<dbReference type="SUPFAM" id="SSF48452">
    <property type="entry name" value="TPR-like"/>
    <property type="match status" value="1"/>
</dbReference>
<keyword evidence="2 7" id="KW-0812">Transmembrane</keyword>
<dbReference type="InterPro" id="IPR001258">
    <property type="entry name" value="NHL_repeat"/>
</dbReference>
<evidence type="ECO:0000313" key="10">
    <source>
        <dbReference type="Proteomes" id="UP001519287"/>
    </source>
</evidence>
<keyword evidence="10" id="KW-1185">Reference proteome</keyword>
<dbReference type="InterPro" id="IPR006977">
    <property type="entry name" value="Yip1_dom"/>
</dbReference>
<dbReference type="EMBL" id="JAGGLB010000001">
    <property type="protein sequence ID" value="MBP1988605.1"/>
    <property type="molecule type" value="Genomic_DNA"/>
</dbReference>
<proteinExistence type="predicted"/>
<dbReference type="CDD" id="cd05819">
    <property type="entry name" value="NHL"/>
    <property type="match status" value="1"/>
</dbReference>
<evidence type="ECO:0000256" key="1">
    <source>
        <dbReference type="ARBA" id="ARBA00004141"/>
    </source>
</evidence>
<dbReference type="InterPro" id="IPR011990">
    <property type="entry name" value="TPR-like_helical_dom_sf"/>
</dbReference>
<feature type="transmembrane region" description="Helical" evidence="7">
    <location>
        <begin position="465"/>
        <end position="487"/>
    </location>
</feature>